<accession>A0ABN9TUJ7</accession>
<comment type="caution">
    <text evidence="2">The sequence shown here is derived from an EMBL/GenBank/DDBJ whole genome shotgun (WGS) entry which is preliminary data.</text>
</comment>
<dbReference type="EMBL" id="CAUYUJ010015083">
    <property type="protein sequence ID" value="CAK0849711.1"/>
    <property type="molecule type" value="Genomic_DNA"/>
</dbReference>
<keyword evidence="3" id="KW-1185">Reference proteome</keyword>
<feature type="region of interest" description="Disordered" evidence="1">
    <location>
        <begin position="61"/>
        <end position="100"/>
    </location>
</feature>
<feature type="compositionally biased region" description="Low complexity" evidence="1">
    <location>
        <begin position="28"/>
        <end position="48"/>
    </location>
</feature>
<gene>
    <name evidence="2" type="ORF">PCOR1329_LOCUS42333</name>
</gene>
<evidence type="ECO:0000256" key="1">
    <source>
        <dbReference type="SAM" id="MobiDB-lite"/>
    </source>
</evidence>
<dbReference type="PROSITE" id="PS51257">
    <property type="entry name" value="PROKAR_LIPOPROTEIN"/>
    <property type="match status" value="1"/>
</dbReference>
<evidence type="ECO:0000313" key="2">
    <source>
        <dbReference type="EMBL" id="CAK0849711.1"/>
    </source>
</evidence>
<name>A0ABN9TUJ7_9DINO</name>
<proteinExistence type="predicted"/>
<sequence length="100" mass="10279">MPGSDRRRQGGSPTGLPREGWPPGGGFAATACRQAAPRARAASGASWRWRPVAAARLVRAVPPSQSLPRSIGPGKSLDDASSGRGSSERGVKTFARTGPS</sequence>
<feature type="region of interest" description="Disordered" evidence="1">
    <location>
        <begin position="1"/>
        <end position="48"/>
    </location>
</feature>
<protein>
    <submittedName>
        <fullName evidence="2">Uncharacterized protein</fullName>
    </submittedName>
</protein>
<dbReference type="Proteomes" id="UP001189429">
    <property type="component" value="Unassembled WGS sequence"/>
</dbReference>
<organism evidence="2 3">
    <name type="scientific">Prorocentrum cordatum</name>
    <dbReference type="NCBI Taxonomy" id="2364126"/>
    <lineage>
        <taxon>Eukaryota</taxon>
        <taxon>Sar</taxon>
        <taxon>Alveolata</taxon>
        <taxon>Dinophyceae</taxon>
        <taxon>Prorocentrales</taxon>
        <taxon>Prorocentraceae</taxon>
        <taxon>Prorocentrum</taxon>
    </lineage>
</organism>
<reference evidence="2" key="1">
    <citation type="submission" date="2023-10" db="EMBL/GenBank/DDBJ databases">
        <authorList>
            <person name="Chen Y."/>
            <person name="Shah S."/>
            <person name="Dougan E. K."/>
            <person name="Thang M."/>
            <person name="Chan C."/>
        </authorList>
    </citation>
    <scope>NUCLEOTIDE SEQUENCE [LARGE SCALE GENOMIC DNA]</scope>
</reference>
<evidence type="ECO:0000313" key="3">
    <source>
        <dbReference type="Proteomes" id="UP001189429"/>
    </source>
</evidence>